<evidence type="ECO:0000313" key="3">
    <source>
        <dbReference type="EMBL" id="SEL45738.1"/>
    </source>
</evidence>
<accession>A0A1H7QDC2</accession>
<dbReference type="OrthoDB" id="832722at2"/>
<organism evidence="3 4">
    <name type="scientific">Aquimarina amphilecti</name>
    <dbReference type="NCBI Taxonomy" id="1038014"/>
    <lineage>
        <taxon>Bacteria</taxon>
        <taxon>Pseudomonadati</taxon>
        <taxon>Bacteroidota</taxon>
        <taxon>Flavobacteriia</taxon>
        <taxon>Flavobacteriales</taxon>
        <taxon>Flavobacteriaceae</taxon>
        <taxon>Aquimarina</taxon>
    </lineage>
</organism>
<sequence length="367" mass="42809">MNKVFLDLNYHSEKIKKPDLLIKKFNYSLGYLRYLKDKIQTISLNRIAVDFSMKKEGVQYVFYKGKELKKYNIPFLYHNFINKLAPDYILIHGMGYGRYCYFLRKQLRKKAIILVQVQGYAEAPKGLKKLIYKWADKYIDGYLFTGKENAKSWVVSGVFDSNKVFEVMEGAANFTFNPEIKRKKESFLWVGRLDKNKDPITVLNAFQKYLVKEPLATLTMIYNEFELLEEVHKLLDSNLLLKQAVDNIGRLDRKEIELLYQTHEYFVLGSHYEGSGFALAEAMTCGCVPIVTSIPSFNYMTNNGACALLFEPGNREQLLKAFCETKTIDYSKKQSELLQFVEDKLTHKAIAEDIYQTFHYLESKKQE</sequence>
<name>A0A1H7QDC2_AQUAM</name>
<dbReference type="GO" id="GO:0009103">
    <property type="term" value="P:lipopolysaccharide biosynthetic process"/>
    <property type="evidence" value="ECO:0007669"/>
    <property type="project" value="TreeGrafter"/>
</dbReference>
<feature type="domain" description="Glycosyl transferase family 1" evidence="2">
    <location>
        <begin position="177"/>
        <end position="321"/>
    </location>
</feature>
<dbReference type="EMBL" id="FOAB01000004">
    <property type="protein sequence ID" value="SEL45738.1"/>
    <property type="molecule type" value="Genomic_DNA"/>
</dbReference>
<evidence type="ECO:0000259" key="2">
    <source>
        <dbReference type="Pfam" id="PF00534"/>
    </source>
</evidence>
<dbReference type="SUPFAM" id="SSF53756">
    <property type="entry name" value="UDP-Glycosyltransferase/glycogen phosphorylase"/>
    <property type="match status" value="1"/>
</dbReference>
<dbReference type="PANTHER" id="PTHR46401:SF2">
    <property type="entry name" value="GLYCOSYLTRANSFERASE WBBK-RELATED"/>
    <property type="match status" value="1"/>
</dbReference>
<keyword evidence="1 3" id="KW-0808">Transferase</keyword>
<evidence type="ECO:0000256" key="1">
    <source>
        <dbReference type="ARBA" id="ARBA00022679"/>
    </source>
</evidence>
<proteinExistence type="predicted"/>
<dbReference type="Proteomes" id="UP000198521">
    <property type="component" value="Unassembled WGS sequence"/>
</dbReference>
<dbReference type="PANTHER" id="PTHR46401">
    <property type="entry name" value="GLYCOSYLTRANSFERASE WBBK-RELATED"/>
    <property type="match status" value="1"/>
</dbReference>
<dbReference type="CDD" id="cd03801">
    <property type="entry name" value="GT4_PimA-like"/>
    <property type="match status" value="1"/>
</dbReference>
<gene>
    <name evidence="3" type="ORF">SAMN04487910_2512</name>
</gene>
<dbReference type="STRING" id="1038014.SAMN04487910_2512"/>
<dbReference type="InterPro" id="IPR001296">
    <property type="entry name" value="Glyco_trans_1"/>
</dbReference>
<protein>
    <submittedName>
        <fullName evidence="3">Glycosyltransferase involved in cell wall bisynthesis</fullName>
    </submittedName>
</protein>
<evidence type="ECO:0000313" key="4">
    <source>
        <dbReference type="Proteomes" id="UP000198521"/>
    </source>
</evidence>
<dbReference type="RefSeq" id="WP_091408866.1">
    <property type="nucleotide sequence ID" value="NZ_FOAB01000004.1"/>
</dbReference>
<dbReference type="Gene3D" id="3.40.50.2000">
    <property type="entry name" value="Glycogen Phosphorylase B"/>
    <property type="match status" value="2"/>
</dbReference>
<dbReference type="Pfam" id="PF00534">
    <property type="entry name" value="Glycos_transf_1"/>
    <property type="match status" value="1"/>
</dbReference>
<reference evidence="3 4" key="1">
    <citation type="submission" date="2016-10" db="EMBL/GenBank/DDBJ databases">
        <authorList>
            <person name="de Groot N.N."/>
        </authorList>
    </citation>
    <scope>NUCLEOTIDE SEQUENCE [LARGE SCALE GENOMIC DNA]</scope>
    <source>
        <strain evidence="3 4">DSM 25232</strain>
    </source>
</reference>
<dbReference type="AlphaFoldDB" id="A0A1H7QDC2"/>
<keyword evidence="4" id="KW-1185">Reference proteome</keyword>
<dbReference type="GO" id="GO:0016757">
    <property type="term" value="F:glycosyltransferase activity"/>
    <property type="evidence" value="ECO:0007669"/>
    <property type="project" value="InterPro"/>
</dbReference>